<proteinExistence type="predicted"/>
<protein>
    <submittedName>
        <fullName evidence="1">Uncharacterized protein</fullName>
    </submittedName>
</protein>
<dbReference type="Proteomes" id="UP000421408">
    <property type="component" value="Unassembled WGS sequence"/>
</dbReference>
<dbReference type="AlphaFoldDB" id="A0A5P0V7I3"/>
<evidence type="ECO:0000313" key="1">
    <source>
        <dbReference type="EMBL" id="MQN10990.1"/>
    </source>
</evidence>
<evidence type="ECO:0000313" key="2">
    <source>
        <dbReference type="EMBL" id="MQN85150.1"/>
    </source>
</evidence>
<comment type="caution">
    <text evidence="1">The sequence shown here is derived from an EMBL/GenBank/DDBJ whole genome shotgun (WGS) entry which is preliminary data.</text>
</comment>
<dbReference type="EMBL" id="VZCY01000115">
    <property type="protein sequence ID" value="MQN10990.1"/>
    <property type="molecule type" value="Genomic_DNA"/>
</dbReference>
<sequence>MNVIRVTGNTKNRIDAIFTGSKYLFFSPDFGLVAIATRISMDENCSYFNVELTEQIKPKLIYKVVEKEEASIKRICQFNCINLGEMPQHTLPYVIDLTLERR</sequence>
<evidence type="ECO:0000313" key="3">
    <source>
        <dbReference type="Proteomes" id="UP000406735"/>
    </source>
</evidence>
<evidence type="ECO:0000313" key="4">
    <source>
        <dbReference type="Proteomes" id="UP000421408"/>
    </source>
</evidence>
<dbReference type="EMBL" id="VZCC01000106">
    <property type="protein sequence ID" value="MQN85150.1"/>
    <property type="molecule type" value="Genomic_DNA"/>
</dbReference>
<name>A0A5P0V7I3_9BACT</name>
<reference evidence="3 4" key="1">
    <citation type="submission" date="2019-09" db="EMBL/GenBank/DDBJ databases">
        <title>Distinct polysaccharide growth profiles of human intestinal Prevotella copri isolates.</title>
        <authorList>
            <person name="Fehlner-Peach H."/>
            <person name="Magnabosco C."/>
            <person name="Raghavan V."/>
            <person name="Scher J.U."/>
            <person name="Tett A."/>
            <person name="Cox L.M."/>
            <person name="Gottsegen C."/>
            <person name="Watters A."/>
            <person name="Wiltshire- Gordon J.D."/>
            <person name="Segata N."/>
            <person name="Bonneau R."/>
            <person name="Littman D.R."/>
        </authorList>
    </citation>
    <scope>NUCLEOTIDE SEQUENCE [LARGE SCALE GENOMIC DNA]</scope>
    <source>
        <strain evidence="2">IAA108</strain>
        <strain evidence="4">iAA108</strain>
        <strain evidence="3">iK21513</strain>
        <strain evidence="1">IK21513</strain>
    </source>
</reference>
<accession>A0A5P0V7I3</accession>
<dbReference type="RefSeq" id="WP_153080284.1">
    <property type="nucleotide sequence ID" value="NZ_JAHRGJ010000006.1"/>
</dbReference>
<gene>
    <name evidence="2" type="ORF">F7D74_14455</name>
    <name evidence="1" type="ORF">F7D97_13935</name>
</gene>
<organism evidence="1 3">
    <name type="scientific">Segatella copri</name>
    <dbReference type="NCBI Taxonomy" id="165179"/>
    <lineage>
        <taxon>Bacteria</taxon>
        <taxon>Pseudomonadati</taxon>
        <taxon>Bacteroidota</taxon>
        <taxon>Bacteroidia</taxon>
        <taxon>Bacteroidales</taxon>
        <taxon>Prevotellaceae</taxon>
        <taxon>Segatella</taxon>
    </lineage>
</organism>
<dbReference type="Proteomes" id="UP000406735">
    <property type="component" value="Unassembled WGS sequence"/>
</dbReference>